<dbReference type="SUPFAM" id="SSF47413">
    <property type="entry name" value="lambda repressor-like DNA-binding domains"/>
    <property type="match status" value="1"/>
</dbReference>
<accession>A0ABR7GDN2</accession>
<dbReference type="PANTHER" id="PTHR46797">
    <property type="entry name" value="HTH-TYPE TRANSCRIPTIONAL REGULATOR"/>
    <property type="match status" value="1"/>
</dbReference>
<comment type="caution">
    <text evidence="3">The sequence shown here is derived from an EMBL/GenBank/DDBJ whole genome shotgun (WGS) entry which is preliminary data.</text>
</comment>
<dbReference type="PROSITE" id="PS50943">
    <property type="entry name" value="HTH_CROC1"/>
    <property type="match status" value="1"/>
</dbReference>
<dbReference type="InterPro" id="IPR001387">
    <property type="entry name" value="Cro/C1-type_HTH"/>
</dbReference>
<evidence type="ECO:0000259" key="2">
    <source>
        <dbReference type="PROSITE" id="PS50943"/>
    </source>
</evidence>
<evidence type="ECO:0000313" key="3">
    <source>
        <dbReference type="EMBL" id="MBC5685542.1"/>
    </source>
</evidence>
<organism evidence="3 4">
    <name type="scientific">Roseburia lenta</name>
    <dbReference type="NCBI Taxonomy" id="2763061"/>
    <lineage>
        <taxon>Bacteria</taxon>
        <taxon>Bacillati</taxon>
        <taxon>Bacillota</taxon>
        <taxon>Clostridia</taxon>
        <taxon>Lachnospirales</taxon>
        <taxon>Lachnospiraceae</taxon>
        <taxon>Roseburia</taxon>
    </lineage>
</organism>
<proteinExistence type="predicted"/>
<gene>
    <name evidence="3" type="ORF">H8R94_02745</name>
</gene>
<sequence>MKKRYEDGIVPQMNQDIRADFARQIRAIRQSQHLTQQVLADRVGTKKSNISRMESGRYNPSLDFMVRVAASMGKQVTITIEDE</sequence>
<dbReference type="Pfam" id="PF01381">
    <property type="entry name" value="HTH_3"/>
    <property type="match status" value="1"/>
</dbReference>
<evidence type="ECO:0000256" key="1">
    <source>
        <dbReference type="ARBA" id="ARBA00023125"/>
    </source>
</evidence>
<dbReference type="InterPro" id="IPR010982">
    <property type="entry name" value="Lambda_DNA-bd_dom_sf"/>
</dbReference>
<keyword evidence="4" id="KW-1185">Reference proteome</keyword>
<dbReference type="InterPro" id="IPR050807">
    <property type="entry name" value="TransReg_Diox_bact_type"/>
</dbReference>
<evidence type="ECO:0000313" key="4">
    <source>
        <dbReference type="Proteomes" id="UP000643810"/>
    </source>
</evidence>
<dbReference type="Proteomes" id="UP000643810">
    <property type="component" value="Unassembled WGS sequence"/>
</dbReference>
<protein>
    <submittedName>
        <fullName evidence="3">Helix-turn-helix transcriptional regulator</fullName>
    </submittedName>
</protein>
<name>A0ABR7GDN2_9FIRM</name>
<dbReference type="PANTHER" id="PTHR46797:SF1">
    <property type="entry name" value="METHYLPHOSPHONATE SYNTHASE"/>
    <property type="match status" value="1"/>
</dbReference>
<keyword evidence="1" id="KW-0238">DNA-binding</keyword>
<dbReference type="EMBL" id="JACOPG010000001">
    <property type="protein sequence ID" value="MBC5685542.1"/>
    <property type="molecule type" value="Genomic_DNA"/>
</dbReference>
<dbReference type="RefSeq" id="WP_118280863.1">
    <property type="nucleotide sequence ID" value="NZ_JACOPG010000001.1"/>
</dbReference>
<dbReference type="CDD" id="cd00093">
    <property type="entry name" value="HTH_XRE"/>
    <property type="match status" value="1"/>
</dbReference>
<dbReference type="Gene3D" id="1.10.260.40">
    <property type="entry name" value="lambda repressor-like DNA-binding domains"/>
    <property type="match status" value="1"/>
</dbReference>
<feature type="domain" description="HTH cro/C1-type" evidence="2">
    <location>
        <begin position="25"/>
        <end position="79"/>
    </location>
</feature>
<reference evidence="3 4" key="1">
    <citation type="submission" date="2020-08" db="EMBL/GenBank/DDBJ databases">
        <title>Genome public.</title>
        <authorList>
            <person name="Liu C."/>
            <person name="Sun Q."/>
        </authorList>
    </citation>
    <scope>NUCLEOTIDE SEQUENCE [LARGE SCALE GENOMIC DNA]</scope>
    <source>
        <strain evidence="3 4">NSJ-9</strain>
    </source>
</reference>
<dbReference type="SMART" id="SM00530">
    <property type="entry name" value="HTH_XRE"/>
    <property type="match status" value="1"/>
</dbReference>